<dbReference type="EMBL" id="HAEH01005299">
    <property type="protein sequence ID" value="SBR76155.1"/>
    <property type="molecule type" value="Transcribed_RNA"/>
</dbReference>
<name>A0A1A8P4C4_9TELE</name>
<gene>
    <name evidence="2" type="primary">Nfu_g_1_004091</name>
</gene>
<reference evidence="2" key="2">
    <citation type="submission" date="2016-06" db="EMBL/GenBank/DDBJ databases">
        <title>The genome of a short-lived fish provides insights into sex chromosome evolution and the genetic control of aging.</title>
        <authorList>
            <person name="Reichwald K."/>
            <person name="Felder M."/>
            <person name="Petzold A."/>
            <person name="Koch P."/>
            <person name="Groth M."/>
            <person name="Platzer M."/>
        </authorList>
    </citation>
    <scope>NUCLEOTIDE SEQUENCE</scope>
    <source>
        <tissue evidence="2">Brain</tissue>
    </source>
</reference>
<protein>
    <submittedName>
        <fullName evidence="2">Uncharacterized protein</fullName>
    </submittedName>
</protein>
<feature type="region of interest" description="Disordered" evidence="1">
    <location>
        <begin position="1"/>
        <end position="40"/>
    </location>
</feature>
<evidence type="ECO:0000313" key="2">
    <source>
        <dbReference type="EMBL" id="SBR76155.1"/>
    </source>
</evidence>
<feature type="non-terminal residue" evidence="2">
    <location>
        <position position="1"/>
    </location>
</feature>
<feature type="compositionally biased region" description="Basic residues" evidence="1">
    <location>
        <begin position="1"/>
        <end position="25"/>
    </location>
</feature>
<organism evidence="2">
    <name type="scientific">Nothobranchius rachovii</name>
    <name type="common">bluefin notho</name>
    <dbReference type="NCBI Taxonomy" id="451742"/>
    <lineage>
        <taxon>Eukaryota</taxon>
        <taxon>Metazoa</taxon>
        <taxon>Chordata</taxon>
        <taxon>Craniata</taxon>
        <taxon>Vertebrata</taxon>
        <taxon>Euteleostomi</taxon>
        <taxon>Actinopterygii</taxon>
        <taxon>Neopterygii</taxon>
        <taxon>Teleostei</taxon>
        <taxon>Neoteleostei</taxon>
        <taxon>Acanthomorphata</taxon>
        <taxon>Ovalentaria</taxon>
        <taxon>Atherinomorphae</taxon>
        <taxon>Cyprinodontiformes</taxon>
        <taxon>Nothobranchiidae</taxon>
        <taxon>Nothobranchius</taxon>
    </lineage>
</organism>
<feature type="region of interest" description="Disordered" evidence="1">
    <location>
        <begin position="80"/>
        <end position="103"/>
    </location>
</feature>
<accession>A0A1A8P4C4</accession>
<evidence type="ECO:0000256" key="1">
    <source>
        <dbReference type="SAM" id="MobiDB-lite"/>
    </source>
</evidence>
<reference evidence="2" key="1">
    <citation type="submission" date="2016-05" db="EMBL/GenBank/DDBJ databases">
        <authorList>
            <person name="Lavstsen T."/>
            <person name="Jespersen J.S."/>
        </authorList>
    </citation>
    <scope>NUCLEOTIDE SEQUENCE</scope>
    <source>
        <tissue evidence="2">Brain</tissue>
    </source>
</reference>
<dbReference type="AlphaFoldDB" id="A0A1A8P4C4"/>
<proteinExistence type="predicted"/>
<sequence length="103" mass="11852">QRERKKRQPRHSHPVRHHQQTKKNHKETNQPASHHLNRLLKETHREKEACFDQQVCVGKTREQPILTFLTRTRMIKIKAGPIDRRGPTSPGLNAADAADSGAL</sequence>